<dbReference type="PANTHER" id="PTHR33221">
    <property type="entry name" value="WINGED HELIX-TURN-HELIX TRANSCRIPTIONAL REGULATOR, RRF2 FAMILY"/>
    <property type="match status" value="1"/>
</dbReference>
<dbReference type="InterPro" id="IPR036390">
    <property type="entry name" value="WH_DNA-bd_sf"/>
</dbReference>
<dbReference type="PROSITE" id="PS51197">
    <property type="entry name" value="HTH_RRF2_2"/>
    <property type="match status" value="1"/>
</dbReference>
<dbReference type="PROSITE" id="PS01332">
    <property type="entry name" value="HTH_RRF2_1"/>
    <property type="match status" value="1"/>
</dbReference>
<dbReference type="GO" id="GO:0003700">
    <property type="term" value="F:DNA-binding transcription factor activity"/>
    <property type="evidence" value="ECO:0007669"/>
    <property type="project" value="TreeGrafter"/>
</dbReference>
<name>A0A1G8GET8_9ACTN</name>
<proteinExistence type="predicted"/>
<dbReference type="GO" id="GO:0005829">
    <property type="term" value="C:cytosol"/>
    <property type="evidence" value="ECO:0007669"/>
    <property type="project" value="TreeGrafter"/>
</dbReference>
<reference evidence="1 2" key="1">
    <citation type="submission" date="2016-10" db="EMBL/GenBank/DDBJ databases">
        <authorList>
            <person name="de Groot N.N."/>
        </authorList>
    </citation>
    <scope>NUCLEOTIDE SEQUENCE [LARGE SCALE GENOMIC DNA]</scope>
    <source>
        <strain evidence="1 2">CPCC 201354</strain>
    </source>
</reference>
<dbReference type="PANTHER" id="PTHR33221:SF13">
    <property type="entry name" value="TRANSCRIPTIONAL REGULATOR-RELATED"/>
    <property type="match status" value="1"/>
</dbReference>
<evidence type="ECO:0000313" key="1">
    <source>
        <dbReference type="EMBL" id="SDH92875.1"/>
    </source>
</evidence>
<dbReference type="InterPro" id="IPR000944">
    <property type="entry name" value="Tscrpt_reg_Rrf2"/>
</dbReference>
<dbReference type="Pfam" id="PF02082">
    <property type="entry name" value="Rrf2"/>
    <property type="match status" value="1"/>
</dbReference>
<dbReference type="STRING" id="504805.SAMN05421505_1275"/>
<dbReference type="InterPro" id="IPR036388">
    <property type="entry name" value="WH-like_DNA-bd_sf"/>
</dbReference>
<dbReference type="EMBL" id="FNCN01000027">
    <property type="protein sequence ID" value="SDH92875.1"/>
    <property type="molecule type" value="Genomic_DNA"/>
</dbReference>
<dbReference type="AlphaFoldDB" id="A0A1G8GET8"/>
<dbReference type="Proteomes" id="UP000198923">
    <property type="component" value="Unassembled WGS sequence"/>
</dbReference>
<protein>
    <submittedName>
        <fullName evidence="1">Rrf2 family protein</fullName>
    </submittedName>
</protein>
<evidence type="ECO:0000313" key="2">
    <source>
        <dbReference type="Proteomes" id="UP000198923"/>
    </source>
</evidence>
<sequence>MGEGVEWGLHCCVTLAWLGDDEPVPTARLAAWFDLPPAYLTKRLQALVKAGVLSSTPGARGGFRLGRPPERITLMDVVAAIEGPDEMFRCTEIRRRPERSGAPARQFPQPCGVAAAVRKAEMAWRRELAGQTVADLLAAAPAGAADHTRRHFPRVTG</sequence>
<dbReference type="InterPro" id="IPR030489">
    <property type="entry name" value="TR_Rrf2-type_CS"/>
</dbReference>
<dbReference type="Gene3D" id="1.10.10.10">
    <property type="entry name" value="Winged helix-like DNA-binding domain superfamily/Winged helix DNA-binding domain"/>
    <property type="match status" value="1"/>
</dbReference>
<gene>
    <name evidence="1" type="ORF">SAMN05421505_1275</name>
</gene>
<keyword evidence="2" id="KW-1185">Reference proteome</keyword>
<accession>A0A1G8GET8</accession>
<organism evidence="1 2">
    <name type="scientific">Sinosporangium album</name>
    <dbReference type="NCBI Taxonomy" id="504805"/>
    <lineage>
        <taxon>Bacteria</taxon>
        <taxon>Bacillati</taxon>
        <taxon>Actinomycetota</taxon>
        <taxon>Actinomycetes</taxon>
        <taxon>Streptosporangiales</taxon>
        <taxon>Streptosporangiaceae</taxon>
        <taxon>Sinosporangium</taxon>
    </lineage>
</organism>
<dbReference type="SUPFAM" id="SSF46785">
    <property type="entry name" value="Winged helix' DNA-binding domain"/>
    <property type="match status" value="1"/>
</dbReference>
<dbReference type="NCBIfam" id="TIGR00738">
    <property type="entry name" value="rrf2_super"/>
    <property type="match status" value="1"/>
</dbReference>